<dbReference type="CDD" id="cd05243">
    <property type="entry name" value="SDR_a5"/>
    <property type="match status" value="1"/>
</dbReference>
<dbReference type="PANTHER" id="PTHR15020:SF50">
    <property type="entry name" value="UPF0659 PROTEIN YMR090W"/>
    <property type="match status" value="1"/>
</dbReference>
<gene>
    <name evidence="2" type="primary">yhfK</name>
    <name evidence="2" type="ORF">Pan189_30770</name>
</gene>
<dbReference type="PANTHER" id="PTHR15020">
    <property type="entry name" value="FLAVIN REDUCTASE-RELATED"/>
    <property type="match status" value="1"/>
</dbReference>
<proteinExistence type="predicted"/>
<evidence type="ECO:0000313" key="3">
    <source>
        <dbReference type="Proteomes" id="UP000317318"/>
    </source>
</evidence>
<protein>
    <submittedName>
        <fullName evidence="2">Putative sugar epimerase YhfK</fullName>
        <ecNumber evidence="2">4.-.-.-</ecNumber>
    </submittedName>
</protein>
<reference evidence="2 3" key="1">
    <citation type="submission" date="2019-02" db="EMBL/GenBank/DDBJ databases">
        <title>Deep-cultivation of Planctomycetes and their phenomic and genomic characterization uncovers novel biology.</title>
        <authorList>
            <person name="Wiegand S."/>
            <person name="Jogler M."/>
            <person name="Boedeker C."/>
            <person name="Pinto D."/>
            <person name="Vollmers J."/>
            <person name="Rivas-Marin E."/>
            <person name="Kohn T."/>
            <person name="Peeters S.H."/>
            <person name="Heuer A."/>
            <person name="Rast P."/>
            <person name="Oberbeckmann S."/>
            <person name="Bunk B."/>
            <person name="Jeske O."/>
            <person name="Meyerdierks A."/>
            <person name="Storesund J.E."/>
            <person name="Kallscheuer N."/>
            <person name="Luecker S."/>
            <person name="Lage O.M."/>
            <person name="Pohl T."/>
            <person name="Merkel B.J."/>
            <person name="Hornburger P."/>
            <person name="Mueller R.-W."/>
            <person name="Bruemmer F."/>
            <person name="Labrenz M."/>
            <person name="Spormann A.M."/>
            <person name="Op den Camp H."/>
            <person name="Overmann J."/>
            <person name="Amann R."/>
            <person name="Jetten M.S.M."/>
            <person name="Mascher T."/>
            <person name="Medema M.H."/>
            <person name="Devos D.P."/>
            <person name="Kaster A.-K."/>
            <person name="Ovreas L."/>
            <person name="Rohde M."/>
            <person name="Galperin M.Y."/>
            <person name="Jogler C."/>
        </authorList>
    </citation>
    <scope>NUCLEOTIDE SEQUENCE [LARGE SCALE GENOMIC DNA]</scope>
    <source>
        <strain evidence="2 3">Pan189</strain>
    </source>
</reference>
<feature type="domain" description="NAD(P)-binding" evidence="1">
    <location>
        <begin position="7"/>
        <end position="190"/>
    </location>
</feature>
<name>A0A517R492_9PLAN</name>
<dbReference type="Proteomes" id="UP000317318">
    <property type="component" value="Chromosome"/>
</dbReference>
<dbReference type="InterPro" id="IPR036291">
    <property type="entry name" value="NAD(P)-bd_dom_sf"/>
</dbReference>
<dbReference type="AlphaFoldDB" id="A0A517R492"/>
<evidence type="ECO:0000259" key="1">
    <source>
        <dbReference type="Pfam" id="PF13460"/>
    </source>
</evidence>
<organism evidence="2 3">
    <name type="scientific">Stratiformator vulcanicus</name>
    <dbReference type="NCBI Taxonomy" id="2527980"/>
    <lineage>
        <taxon>Bacteria</taxon>
        <taxon>Pseudomonadati</taxon>
        <taxon>Planctomycetota</taxon>
        <taxon>Planctomycetia</taxon>
        <taxon>Planctomycetales</taxon>
        <taxon>Planctomycetaceae</taxon>
        <taxon>Stratiformator</taxon>
    </lineage>
</organism>
<keyword evidence="2" id="KW-0456">Lyase</keyword>
<dbReference type="EC" id="4.-.-.-" evidence="2"/>
<dbReference type="InterPro" id="IPR016040">
    <property type="entry name" value="NAD(P)-bd_dom"/>
</dbReference>
<dbReference type="Pfam" id="PF13460">
    <property type="entry name" value="NAD_binding_10"/>
    <property type="match status" value="1"/>
</dbReference>
<dbReference type="RefSeq" id="WP_145364766.1">
    <property type="nucleotide sequence ID" value="NZ_CP036268.1"/>
</dbReference>
<keyword evidence="3" id="KW-1185">Reference proteome</keyword>
<dbReference type="EMBL" id="CP036268">
    <property type="protein sequence ID" value="QDT38681.1"/>
    <property type="molecule type" value="Genomic_DNA"/>
</dbReference>
<dbReference type="OrthoDB" id="9803892at2"/>
<dbReference type="SUPFAM" id="SSF51735">
    <property type="entry name" value="NAD(P)-binding Rossmann-fold domains"/>
    <property type="match status" value="1"/>
</dbReference>
<evidence type="ECO:0000313" key="2">
    <source>
        <dbReference type="EMBL" id="QDT38681.1"/>
    </source>
</evidence>
<accession>A0A517R492</accession>
<sequence length="215" mass="22799">MRVLVIGANGRTGGLCIKRLAESDHQPVAMIRRPEQQIAFTEAGIPTVRGDLEHPIDEAVQGCDAVIFAAGSGGNTGKDKTVLIDHLGGIRAAVAAATNGVKRFLMLSSMNSTPTAQTPIKHYHRAKAAADDFLMNMDQVLDEPLDWTIVAPGRLNDDESTGFVEIRSEITGSGSTSRAHTADVLVACLDLPNTVGKRFAVIDGAQPMNEALADI</sequence>
<dbReference type="Gene3D" id="3.40.50.720">
    <property type="entry name" value="NAD(P)-binding Rossmann-like Domain"/>
    <property type="match status" value="1"/>
</dbReference>
<dbReference type="KEGG" id="svp:Pan189_30770"/>
<dbReference type="GO" id="GO:0016829">
    <property type="term" value="F:lyase activity"/>
    <property type="evidence" value="ECO:0007669"/>
    <property type="project" value="UniProtKB-KW"/>
</dbReference>